<dbReference type="AlphaFoldDB" id="A0A6N3X438"/>
<dbReference type="InterPro" id="IPR038081">
    <property type="entry name" value="CalX-like_sf"/>
</dbReference>
<comment type="caution">
    <text evidence="2">The sequence shown here is derived from an EMBL/GenBank/DDBJ whole genome shotgun (WGS) entry which is preliminary data.</text>
</comment>
<evidence type="ECO:0000313" key="2">
    <source>
        <dbReference type="EMBL" id="KKZ14715.1"/>
    </source>
</evidence>
<evidence type="ECO:0000256" key="1">
    <source>
        <dbReference type="SAM" id="MobiDB-lite"/>
    </source>
</evidence>
<proteinExistence type="predicted"/>
<feature type="non-terminal residue" evidence="2">
    <location>
        <position position="227"/>
    </location>
</feature>
<name>A0A6N3X438_9SYNE</name>
<sequence length="227" mass="23834">NGSNRFFTTLSKAEDSGAATGWTIANGSLTRGRAGGSWQASIRPMMIGIFGDARKPPPQIVSFRPASTSGVEGSSVNLTADVNTDGLQSNSSYSWAFCRRTGDSGGTATYNRNGPDYGLGRSRGDRRQLTNNCAATGSAGKAIRVSENLWINTTDDTIDEPDETVGVRFTVTGIGSTAHDYFTYTIEDNDPTVVTLARASGNTGDLTEGGSGKVEFEVELGRALVAG</sequence>
<reference evidence="2 3" key="1">
    <citation type="submission" date="2015-01" db="EMBL/GenBank/DDBJ databases">
        <title>Lifestyle Evolution in Cyanobacterial Symbionts of Sponges.</title>
        <authorList>
            <person name="Burgsdorf I."/>
            <person name="Slaby B.M."/>
            <person name="Handley K.M."/>
            <person name="Haber M."/>
            <person name="Blom J."/>
            <person name="Marshall C.W."/>
            <person name="Gilbert J.A."/>
            <person name="Hentschel U."/>
            <person name="Steindler L."/>
        </authorList>
    </citation>
    <scope>NUCLEOTIDE SEQUENCE [LARGE SCALE GENOMIC DNA]</scope>
    <source>
        <strain evidence="2">142</strain>
    </source>
</reference>
<gene>
    <name evidence="2" type="ORF">TH68_04300</name>
</gene>
<protein>
    <submittedName>
        <fullName evidence="2">Uncharacterized protein</fullName>
    </submittedName>
</protein>
<organism evidence="2 3">
    <name type="scientific">Candidatus Synechococcus spongiarum 142</name>
    <dbReference type="NCBI Taxonomy" id="1608213"/>
    <lineage>
        <taxon>Bacteria</taxon>
        <taxon>Bacillati</taxon>
        <taxon>Cyanobacteriota</taxon>
        <taxon>Cyanophyceae</taxon>
        <taxon>Synechococcales</taxon>
        <taxon>Synechococcaceae</taxon>
        <taxon>Synechococcus</taxon>
    </lineage>
</organism>
<dbReference type="SUPFAM" id="SSF141072">
    <property type="entry name" value="CalX-like"/>
    <property type="match status" value="1"/>
</dbReference>
<dbReference type="EMBL" id="JXUO01000143">
    <property type="protein sequence ID" value="KKZ14715.1"/>
    <property type="molecule type" value="Genomic_DNA"/>
</dbReference>
<feature type="region of interest" description="Disordered" evidence="1">
    <location>
        <begin position="105"/>
        <end position="125"/>
    </location>
</feature>
<feature type="non-terminal residue" evidence="2">
    <location>
        <position position="1"/>
    </location>
</feature>
<evidence type="ECO:0000313" key="3">
    <source>
        <dbReference type="Proteomes" id="UP000035054"/>
    </source>
</evidence>
<dbReference type="Proteomes" id="UP000035054">
    <property type="component" value="Unassembled WGS sequence"/>
</dbReference>
<accession>A0A6N3X438</accession>